<dbReference type="Pfam" id="PF13921">
    <property type="entry name" value="Myb_DNA-bind_6"/>
    <property type="match status" value="1"/>
</dbReference>
<gene>
    <name evidence="3" type="ORF">SteCoe_18386</name>
</gene>
<dbReference type="SUPFAM" id="SSF46689">
    <property type="entry name" value="Homeodomain-like"/>
    <property type="match status" value="1"/>
</dbReference>
<dbReference type="GO" id="GO:0000978">
    <property type="term" value="F:RNA polymerase II cis-regulatory region sequence-specific DNA binding"/>
    <property type="evidence" value="ECO:0007669"/>
    <property type="project" value="TreeGrafter"/>
</dbReference>
<evidence type="ECO:0000259" key="2">
    <source>
        <dbReference type="PROSITE" id="PS51294"/>
    </source>
</evidence>
<dbReference type="EMBL" id="MPUH01000389">
    <property type="protein sequence ID" value="OMJ81209.1"/>
    <property type="molecule type" value="Genomic_DNA"/>
</dbReference>
<evidence type="ECO:0000313" key="3">
    <source>
        <dbReference type="EMBL" id="OMJ81209.1"/>
    </source>
</evidence>
<dbReference type="GO" id="GO:0005634">
    <property type="term" value="C:nucleus"/>
    <property type="evidence" value="ECO:0007669"/>
    <property type="project" value="TreeGrafter"/>
</dbReference>
<sequence length="231" mass="27563">MQKSAQRHTKKRAYKNNYKIKKEKRRPWTIKEDEMMSKIVEENGTKYWTLISYKLNQACPDIKRSSKQCRERWHNHLNAGINKDRWSFEEELVLFTQHDKVGNKWAEISGFIKGRTDNSIKNHFYSTLRKVYRSIKGMDGSKEQLKKYSPQLAAIVFNRLKRRQKLREETEKGRNQDGANDCLSSMPFAQQDFEDKTCYDLTQNMNIDLNKDDRVEFSWSETGISEDEVWM</sequence>
<reference evidence="3 4" key="1">
    <citation type="submission" date="2016-11" db="EMBL/GenBank/DDBJ databases">
        <title>The macronuclear genome of Stentor coeruleus: a giant cell with tiny introns.</title>
        <authorList>
            <person name="Slabodnick M."/>
            <person name="Ruby J.G."/>
            <person name="Reiff S.B."/>
            <person name="Swart E.C."/>
            <person name="Gosai S."/>
            <person name="Prabakaran S."/>
            <person name="Witkowska E."/>
            <person name="Larue G.E."/>
            <person name="Fisher S."/>
            <person name="Freeman R.M."/>
            <person name="Gunawardena J."/>
            <person name="Chu W."/>
            <person name="Stover N.A."/>
            <person name="Gregory B.D."/>
            <person name="Nowacki M."/>
            <person name="Derisi J."/>
            <person name="Roy S.W."/>
            <person name="Marshall W.F."/>
            <person name="Sood P."/>
        </authorList>
    </citation>
    <scope>NUCLEOTIDE SEQUENCE [LARGE SCALE GENOMIC DNA]</scope>
    <source>
        <strain evidence="3">WM001</strain>
    </source>
</reference>
<dbReference type="PANTHER" id="PTHR45614">
    <property type="entry name" value="MYB PROTEIN-RELATED"/>
    <property type="match status" value="1"/>
</dbReference>
<evidence type="ECO:0000259" key="1">
    <source>
        <dbReference type="PROSITE" id="PS50090"/>
    </source>
</evidence>
<dbReference type="InterPro" id="IPR050560">
    <property type="entry name" value="MYB_TF"/>
</dbReference>
<dbReference type="PANTHER" id="PTHR45614:SF274">
    <property type="entry name" value="MYB-LIKE DNA-BINDING PROTEIN"/>
    <property type="match status" value="1"/>
</dbReference>
<feature type="domain" description="Myb-like" evidence="1">
    <location>
        <begin position="78"/>
        <end position="128"/>
    </location>
</feature>
<evidence type="ECO:0000313" key="4">
    <source>
        <dbReference type="Proteomes" id="UP000187209"/>
    </source>
</evidence>
<dbReference type="InterPro" id="IPR001005">
    <property type="entry name" value="SANT/Myb"/>
</dbReference>
<dbReference type="PROSITE" id="PS50090">
    <property type="entry name" value="MYB_LIKE"/>
    <property type="match status" value="2"/>
</dbReference>
<dbReference type="InterPro" id="IPR017930">
    <property type="entry name" value="Myb_dom"/>
</dbReference>
<dbReference type="SMART" id="SM00717">
    <property type="entry name" value="SANT"/>
    <property type="match status" value="2"/>
</dbReference>
<feature type="domain" description="HTH myb-type" evidence="2">
    <location>
        <begin position="20"/>
        <end position="81"/>
    </location>
</feature>
<dbReference type="InterPro" id="IPR009057">
    <property type="entry name" value="Homeodomain-like_sf"/>
</dbReference>
<name>A0A1R2BWM1_9CILI</name>
<dbReference type="GO" id="GO:0000981">
    <property type="term" value="F:DNA-binding transcription factor activity, RNA polymerase II-specific"/>
    <property type="evidence" value="ECO:0007669"/>
    <property type="project" value="TreeGrafter"/>
</dbReference>
<dbReference type="Gene3D" id="1.10.10.60">
    <property type="entry name" value="Homeodomain-like"/>
    <property type="match status" value="2"/>
</dbReference>
<dbReference type="AlphaFoldDB" id="A0A1R2BWM1"/>
<dbReference type="OrthoDB" id="2143914at2759"/>
<comment type="caution">
    <text evidence="3">The sequence shown here is derived from an EMBL/GenBank/DDBJ whole genome shotgun (WGS) entry which is preliminary data.</text>
</comment>
<dbReference type="CDD" id="cd00167">
    <property type="entry name" value="SANT"/>
    <property type="match status" value="2"/>
</dbReference>
<dbReference type="Proteomes" id="UP000187209">
    <property type="component" value="Unassembled WGS sequence"/>
</dbReference>
<dbReference type="PROSITE" id="PS51294">
    <property type="entry name" value="HTH_MYB"/>
    <property type="match status" value="2"/>
</dbReference>
<evidence type="ECO:0008006" key="5">
    <source>
        <dbReference type="Google" id="ProtNLM"/>
    </source>
</evidence>
<feature type="domain" description="Myb-like" evidence="1">
    <location>
        <begin position="20"/>
        <end position="77"/>
    </location>
</feature>
<organism evidence="3 4">
    <name type="scientific">Stentor coeruleus</name>
    <dbReference type="NCBI Taxonomy" id="5963"/>
    <lineage>
        <taxon>Eukaryota</taxon>
        <taxon>Sar</taxon>
        <taxon>Alveolata</taxon>
        <taxon>Ciliophora</taxon>
        <taxon>Postciliodesmatophora</taxon>
        <taxon>Heterotrichea</taxon>
        <taxon>Heterotrichida</taxon>
        <taxon>Stentoridae</taxon>
        <taxon>Stentor</taxon>
    </lineage>
</organism>
<protein>
    <recommendedName>
        <fullName evidence="5">Myb-like DNA-binding domain containing protein</fullName>
    </recommendedName>
</protein>
<accession>A0A1R2BWM1</accession>
<feature type="domain" description="HTH myb-type" evidence="2">
    <location>
        <begin position="82"/>
        <end position="132"/>
    </location>
</feature>
<keyword evidence="4" id="KW-1185">Reference proteome</keyword>
<proteinExistence type="predicted"/>